<evidence type="ECO:0000256" key="2">
    <source>
        <dbReference type="PIRSR" id="PIRSR600101-1"/>
    </source>
</evidence>
<sequence length="479" mass="52467">MGIGGGFFMTIYDSATDTATSIDARETAPEKATEDMFHGDYTVAASGPLSIAVPGEVKGYWHAHKHYGRLPWSKLFEPAIKMAEEGFPVPIGLDSAIQDDKDFLSTEPSFKEIFINKETGKLFRLNEMMRRPQLAKTLRIIGGEGLASMATSTLVKNAVADLEDIGAIVSKEDLINYEVLEKKPIVTTLDGGALRVISPPPPSSGVVLSFMLNLLNGYDLKPDDIGSLDARILTYHRTIEAFKFAYAKRTALADEDFVDVKELVANLTSKAYADDIRHLITDDRTHDYQYYGPSFYTPETHGTSHMSVVDQNGMAVSVTSTINGRFGARLRGLRTGIIWNNEMDDFSAPNITNGFGLPPSEANFIRPGKRPLSSMCPAVVVRSAGGDGGQPESDDGQNKGREVRLVVGAAGGSMITSSVAWIMQHNLWLGKNIQEAIDLRRLHHQLLPPEVQYEEGFEKVRLSVPCVVGVTLKQKAFLV</sequence>
<evidence type="ECO:0000313" key="6">
    <source>
        <dbReference type="Proteomes" id="UP000271974"/>
    </source>
</evidence>
<feature type="binding site" evidence="3">
    <location>
        <position position="25"/>
    </location>
    <ligand>
        <name>L-glutamate</name>
        <dbReference type="ChEBI" id="CHEBI:29985"/>
    </ligand>
</feature>
<dbReference type="STRING" id="188477.A0A433U8M9"/>
<dbReference type="SUPFAM" id="SSF56235">
    <property type="entry name" value="N-terminal nucleophile aminohydrolases (Ntn hydrolases)"/>
    <property type="match status" value="1"/>
</dbReference>
<gene>
    <name evidence="5" type="ORF">EGW08_002074</name>
</gene>
<dbReference type="PANTHER" id="PTHR11686">
    <property type="entry name" value="GAMMA GLUTAMYL TRANSPEPTIDASE"/>
    <property type="match status" value="1"/>
</dbReference>
<proteinExistence type="predicted"/>
<organism evidence="5 6">
    <name type="scientific">Elysia chlorotica</name>
    <name type="common">Eastern emerald elysia</name>
    <name type="synonym">Sea slug</name>
    <dbReference type="NCBI Taxonomy" id="188477"/>
    <lineage>
        <taxon>Eukaryota</taxon>
        <taxon>Metazoa</taxon>
        <taxon>Spiralia</taxon>
        <taxon>Lophotrochozoa</taxon>
        <taxon>Mollusca</taxon>
        <taxon>Gastropoda</taxon>
        <taxon>Heterobranchia</taxon>
        <taxon>Euthyneura</taxon>
        <taxon>Panpulmonata</taxon>
        <taxon>Sacoglossa</taxon>
        <taxon>Placobranchoidea</taxon>
        <taxon>Plakobranchidae</taxon>
        <taxon>Elysia</taxon>
    </lineage>
</organism>
<feature type="binding site" evidence="3">
    <location>
        <begin position="321"/>
        <end position="323"/>
    </location>
    <ligand>
        <name>L-glutamate</name>
        <dbReference type="ChEBI" id="CHEBI:29985"/>
    </ligand>
</feature>
<dbReference type="FunFam" id="1.10.246.130:FF:000002">
    <property type="entry name" value="glutathione hydrolase 1 proenzyme"/>
    <property type="match status" value="1"/>
</dbReference>
<keyword evidence="1" id="KW-0800">Toxin</keyword>
<keyword evidence="1" id="KW-1199">Hemostasis impairing toxin</keyword>
<evidence type="ECO:0000256" key="4">
    <source>
        <dbReference type="SAM" id="MobiDB-lite"/>
    </source>
</evidence>
<protein>
    <recommendedName>
        <fullName evidence="7">Gamma-glutamyltransferase</fullName>
    </recommendedName>
</protein>
<dbReference type="Pfam" id="PF01019">
    <property type="entry name" value="G_glu_transpept"/>
    <property type="match status" value="1"/>
</dbReference>
<dbReference type="EMBL" id="RQTK01000038">
    <property type="protein sequence ID" value="RUS90195.1"/>
    <property type="molecule type" value="Genomic_DNA"/>
</dbReference>
<evidence type="ECO:0000256" key="3">
    <source>
        <dbReference type="PIRSR" id="PIRSR600101-2"/>
    </source>
</evidence>
<feature type="binding site" evidence="3">
    <location>
        <begin position="373"/>
        <end position="374"/>
    </location>
    <ligand>
        <name>L-glutamate</name>
        <dbReference type="ChEBI" id="CHEBI:29985"/>
    </ligand>
</feature>
<keyword evidence="6" id="KW-1185">Reference proteome</keyword>
<evidence type="ECO:0000313" key="5">
    <source>
        <dbReference type="EMBL" id="RUS90195.1"/>
    </source>
</evidence>
<dbReference type="GO" id="GO:0005886">
    <property type="term" value="C:plasma membrane"/>
    <property type="evidence" value="ECO:0007669"/>
    <property type="project" value="TreeGrafter"/>
</dbReference>
<dbReference type="Proteomes" id="UP000271974">
    <property type="component" value="Unassembled WGS sequence"/>
</dbReference>
<feature type="binding site" evidence="3">
    <location>
        <position position="345"/>
    </location>
    <ligand>
        <name>L-glutamate</name>
        <dbReference type="ChEBI" id="CHEBI:29985"/>
    </ligand>
</feature>
<feature type="region of interest" description="Disordered" evidence="4">
    <location>
        <begin position="381"/>
        <end position="400"/>
    </location>
</feature>
<feature type="binding site" evidence="3">
    <location>
        <position position="412"/>
    </location>
    <ligand>
        <name>L-glutamate</name>
        <dbReference type="ChEBI" id="CHEBI:29985"/>
    </ligand>
</feature>
<comment type="caution">
    <text evidence="5">The sequence shown here is derived from an EMBL/GenBank/DDBJ whole genome shotgun (WGS) entry which is preliminary data.</text>
</comment>
<accession>A0A433U8M9</accession>
<dbReference type="GO" id="GO:0006751">
    <property type="term" value="P:glutathione catabolic process"/>
    <property type="evidence" value="ECO:0007669"/>
    <property type="project" value="InterPro"/>
</dbReference>
<dbReference type="PRINTS" id="PR01210">
    <property type="entry name" value="GGTRANSPTASE"/>
</dbReference>
<reference evidence="5 6" key="1">
    <citation type="submission" date="2019-01" db="EMBL/GenBank/DDBJ databases">
        <title>A draft genome assembly of the solar-powered sea slug Elysia chlorotica.</title>
        <authorList>
            <person name="Cai H."/>
            <person name="Li Q."/>
            <person name="Fang X."/>
            <person name="Li J."/>
            <person name="Curtis N.E."/>
            <person name="Altenburger A."/>
            <person name="Shibata T."/>
            <person name="Feng M."/>
            <person name="Maeda T."/>
            <person name="Schwartz J.A."/>
            <person name="Shigenobu S."/>
            <person name="Lundholm N."/>
            <person name="Nishiyama T."/>
            <person name="Yang H."/>
            <person name="Hasebe M."/>
            <person name="Li S."/>
            <person name="Pierce S.K."/>
            <person name="Wang J."/>
        </authorList>
    </citation>
    <scope>NUCLEOTIDE SEQUENCE [LARGE SCALE GENOMIC DNA]</scope>
    <source>
        <strain evidence="5">EC2010</strain>
        <tissue evidence="5">Whole organism of an adult</tissue>
    </source>
</reference>
<dbReference type="Gene3D" id="3.60.20.40">
    <property type="match status" value="1"/>
</dbReference>
<dbReference type="InterPro" id="IPR000101">
    <property type="entry name" value="GGT_peptidase"/>
</dbReference>
<dbReference type="Gene3D" id="1.10.246.130">
    <property type="match status" value="1"/>
</dbReference>
<dbReference type="InterPro" id="IPR029055">
    <property type="entry name" value="Ntn_hydrolases_N"/>
</dbReference>
<dbReference type="AlphaFoldDB" id="A0A433U8M9"/>
<dbReference type="OrthoDB" id="1081007at2759"/>
<dbReference type="PANTHER" id="PTHR11686:SF9">
    <property type="entry name" value="RE13973P"/>
    <property type="match status" value="1"/>
</dbReference>
<dbReference type="FunFam" id="3.60.20.40:FF:000001">
    <property type="entry name" value="Gamma-glutamyltranspeptidase 1"/>
    <property type="match status" value="1"/>
</dbReference>
<evidence type="ECO:0008006" key="7">
    <source>
        <dbReference type="Google" id="ProtNLM"/>
    </source>
</evidence>
<dbReference type="InterPro" id="IPR043137">
    <property type="entry name" value="GGT_ssub_C"/>
</dbReference>
<feature type="active site" description="Nucleophile" evidence="2">
    <location>
        <position position="303"/>
    </location>
</feature>
<evidence type="ECO:0000256" key="1">
    <source>
        <dbReference type="ARBA" id="ARBA00084097"/>
    </source>
</evidence>
<name>A0A433U8M9_ELYCH</name>
<keyword evidence="1" id="KW-1202">Platelet aggregation activating toxin</keyword>
<dbReference type="InterPro" id="IPR043138">
    <property type="entry name" value="GGT_lsub"/>
</dbReference>
<dbReference type="GO" id="GO:0036374">
    <property type="term" value="F:glutathione hydrolase activity"/>
    <property type="evidence" value="ECO:0007669"/>
    <property type="project" value="InterPro"/>
</dbReference>